<evidence type="ECO:0000256" key="1">
    <source>
        <dbReference type="SAM" id="MobiDB-lite"/>
    </source>
</evidence>
<dbReference type="Proteomes" id="UP001629113">
    <property type="component" value="Unassembled WGS sequence"/>
</dbReference>
<dbReference type="Gene3D" id="3.40.50.300">
    <property type="entry name" value="P-loop containing nucleotide triphosphate hydrolases"/>
    <property type="match status" value="1"/>
</dbReference>
<name>A0ABR4PGU1_9HELO</name>
<protein>
    <recommendedName>
        <fullName evidence="4">G domain-containing protein</fullName>
    </recommendedName>
</protein>
<feature type="region of interest" description="Disordered" evidence="1">
    <location>
        <begin position="52"/>
        <end position="71"/>
    </location>
</feature>
<comment type="caution">
    <text evidence="2">The sequence shown here is derived from an EMBL/GenBank/DDBJ whole genome shotgun (WGS) entry which is preliminary data.</text>
</comment>
<evidence type="ECO:0008006" key="4">
    <source>
        <dbReference type="Google" id="ProtNLM"/>
    </source>
</evidence>
<dbReference type="EMBL" id="JBFCZG010000005">
    <property type="protein sequence ID" value="KAL3422515.1"/>
    <property type="molecule type" value="Genomic_DNA"/>
</dbReference>
<dbReference type="InterPro" id="IPR027417">
    <property type="entry name" value="P-loop_NTPase"/>
</dbReference>
<sequence>MPIFQDYERYSKIMASSRTTGIKVRFPQLVSFIGQTGAGKSTLVKMLIDHQDSAAEERPTGTSKFPSPVTGSINDNIPTSGDVHLYSDPATYISDKPILYADCEGLDGGENIPRGARFKIRDDAAPPASRSHSSHNDPNFRKKLRKATHSTQRDLAWANSPETRKREYAVTQLYPRLLYTFSDVVVFVLRNPK</sequence>
<accession>A0ABR4PGU1</accession>
<feature type="compositionally biased region" description="Polar residues" evidence="1">
    <location>
        <begin position="60"/>
        <end position="71"/>
    </location>
</feature>
<dbReference type="SUPFAM" id="SSF52540">
    <property type="entry name" value="P-loop containing nucleoside triphosphate hydrolases"/>
    <property type="match status" value="1"/>
</dbReference>
<organism evidence="2 3">
    <name type="scientific">Phlyctema vagabunda</name>
    <dbReference type="NCBI Taxonomy" id="108571"/>
    <lineage>
        <taxon>Eukaryota</taxon>
        <taxon>Fungi</taxon>
        <taxon>Dikarya</taxon>
        <taxon>Ascomycota</taxon>
        <taxon>Pezizomycotina</taxon>
        <taxon>Leotiomycetes</taxon>
        <taxon>Helotiales</taxon>
        <taxon>Dermateaceae</taxon>
        <taxon>Phlyctema</taxon>
    </lineage>
</organism>
<proteinExistence type="predicted"/>
<gene>
    <name evidence="2" type="ORF">PVAG01_06671</name>
</gene>
<reference evidence="2 3" key="1">
    <citation type="submission" date="2024-06" db="EMBL/GenBank/DDBJ databases">
        <title>Complete genome of Phlyctema vagabunda strain 19-DSS-EL-015.</title>
        <authorList>
            <person name="Fiorenzani C."/>
        </authorList>
    </citation>
    <scope>NUCLEOTIDE SEQUENCE [LARGE SCALE GENOMIC DNA]</scope>
    <source>
        <strain evidence="2 3">19-DSS-EL-015</strain>
    </source>
</reference>
<keyword evidence="3" id="KW-1185">Reference proteome</keyword>
<evidence type="ECO:0000313" key="3">
    <source>
        <dbReference type="Proteomes" id="UP001629113"/>
    </source>
</evidence>
<evidence type="ECO:0000313" key="2">
    <source>
        <dbReference type="EMBL" id="KAL3422515.1"/>
    </source>
</evidence>